<sequence length="96" mass="10833">MVAVEDIYEQMRAIAKEEGAERLVLFGSRARGTNFPKSDFDIAVGGCPSFNRLADRFENELWTLLDVDVVNLDAGISPELRAEIERDGKVLYEKVR</sequence>
<comment type="caution">
    <text evidence="2">The sequence shown here is derived from an EMBL/GenBank/DDBJ whole genome shotgun (WGS) entry which is preliminary data.</text>
</comment>
<dbReference type="InterPro" id="IPR043519">
    <property type="entry name" value="NT_sf"/>
</dbReference>
<accession>B6GE81</accession>
<dbReference type="STRING" id="445975.COLSTE_02418"/>
<reference evidence="2 3" key="1">
    <citation type="submission" date="2008-10" db="EMBL/GenBank/DDBJ databases">
        <title>Draft genome sequence of Collinsella stercoris (DSM 13279).</title>
        <authorList>
            <person name="Sudarsanam P."/>
            <person name="Ley R."/>
            <person name="Guruge J."/>
            <person name="Turnbaugh P.J."/>
            <person name="Mahowald M."/>
            <person name="Liep D."/>
            <person name="Gordon J."/>
        </authorList>
    </citation>
    <scope>NUCLEOTIDE SEQUENCE [LARGE SCALE GENOMIC DNA]</scope>
    <source>
        <strain evidence="2 3">DSM 13279</strain>
    </source>
</reference>
<protein>
    <submittedName>
        <fullName evidence="2">Nucleotidyltransferase domain protein</fullName>
    </submittedName>
</protein>
<name>B6GE81_9ACTN</name>
<dbReference type="GeneID" id="98001634"/>
<keyword evidence="2" id="KW-0808">Transferase</keyword>
<keyword evidence="3" id="KW-1185">Reference proteome</keyword>
<dbReference type="AlphaFoldDB" id="B6GE81"/>
<evidence type="ECO:0000259" key="1">
    <source>
        <dbReference type="Pfam" id="PF18765"/>
    </source>
</evidence>
<feature type="domain" description="Polymerase beta nucleotidyltransferase" evidence="1">
    <location>
        <begin position="14"/>
        <end position="94"/>
    </location>
</feature>
<gene>
    <name evidence="2" type="ORF">COLSTE_02418</name>
</gene>
<dbReference type="SUPFAM" id="SSF81301">
    <property type="entry name" value="Nucleotidyltransferase"/>
    <property type="match status" value="1"/>
</dbReference>
<evidence type="ECO:0000313" key="3">
    <source>
        <dbReference type="Proteomes" id="UP000003560"/>
    </source>
</evidence>
<evidence type="ECO:0000313" key="2">
    <source>
        <dbReference type="EMBL" id="EEA89423.1"/>
    </source>
</evidence>
<dbReference type="OrthoDB" id="9803128at2"/>
<dbReference type="eggNOG" id="COG1669">
    <property type="taxonomic scope" value="Bacteria"/>
</dbReference>
<dbReference type="EMBL" id="ABXJ01000143">
    <property type="protein sequence ID" value="EEA89423.1"/>
    <property type="molecule type" value="Genomic_DNA"/>
</dbReference>
<proteinExistence type="predicted"/>
<dbReference type="GO" id="GO:0016740">
    <property type="term" value="F:transferase activity"/>
    <property type="evidence" value="ECO:0007669"/>
    <property type="project" value="UniProtKB-KW"/>
</dbReference>
<dbReference type="RefSeq" id="WP_006722040.1">
    <property type="nucleotide sequence ID" value="NZ_CP085935.1"/>
</dbReference>
<dbReference type="Pfam" id="PF18765">
    <property type="entry name" value="Polbeta"/>
    <property type="match status" value="1"/>
</dbReference>
<reference evidence="2 3" key="2">
    <citation type="submission" date="2008-10" db="EMBL/GenBank/DDBJ databases">
        <authorList>
            <person name="Fulton L."/>
            <person name="Clifton S."/>
            <person name="Fulton B."/>
            <person name="Xu J."/>
            <person name="Minx P."/>
            <person name="Pepin K.H."/>
            <person name="Johnson M."/>
            <person name="Thiruvilangam P."/>
            <person name="Bhonagiri V."/>
            <person name="Nash W.E."/>
            <person name="Mardis E.R."/>
            <person name="Wilson R.K."/>
        </authorList>
    </citation>
    <scope>NUCLEOTIDE SEQUENCE [LARGE SCALE GENOMIC DNA]</scope>
    <source>
        <strain evidence="2 3">DSM 13279</strain>
    </source>
</reference>
<dbReference type="HOGENOM" id="CLU_130257_5_0_11"/>
<dbReference type="InterPro" id="IPR041633">
    <property type="entry name" value="Polbeta"/>
</dbReference>
<dbReference type="Gene3D" id="3.30.460.10">
    <property type="entry name" value="Beta Polymerase, domain 2"/>
    <property type="match status" value="1"/>
</dbReference>
<dbReference type="CDD" id="cd05403">
    <property type="entry name" value="NT_KNTase_like"/>
    <property type="match status" value="1"/>
</dbReference>
<organism evidence="2 3">
    <name type="scientific">Collinsella stercoris DSM 13279</name>
    <dbReference type="NCBI Taxonomy" id="445975"/>
    <lineage>
        <taxon>Bacteria</taxon>
        <taxon>Bacillati</taxon>
        <taxon>Actinomycetota</taxon>
        <taxon>Coriobacteriia</taxon>
        <taxon>Coriobacteriales</taxon>
        <taxon>Coriobacteriaceae</taxon>
        <taxon>Collinsella</taxon>
    </lineage>
</organism>
<dbReference type="Proteomes" id="UP000003560">
    <property type="component" value="Unassembled WGS sequence"/>
</dbReference>